<dbReference type="InterPro" id="IPR011050">
    <property type="entry name" value="Pectin_lyase_fold/virulence"/>
</dbReference>
<dbReference type="RefSeq" id="YP_009151632.1">
    <property type="nucleotide sequence ID" value="NC_027374.1"/>
</dbReference>
<protein>
    <submittedName>
        <fullName evidence="3">Uncharacterized protein</fullName>
    </submittedName>
</protein>
<dbReference type="KEGG" id="vg:24608044"/>
<proteinExistence type="predicted"/>
<accession>A0A0A0RNA4</accession>
<reference evidence="3 4" key="1">
    <citation type="submission" date="2014-07" db="EMBL/GenBank/DDBJ databases">
        <title>Complete Genome of Bacillus megaterium Myophage Moonbeam.</title>
        <authorList>
            <person name="Cadungog J.N."/>
            <person name="Khatemi B.E."/>
            <person name="Hernandez A.C."/>
            <person name="Everett G.F.K."/>
        </authorList>
    </citation>
    <scope>NUCLEOTIDE SEQUENCE [LARGE SCALE GENOMIC DNA]</scope>
</reference>
<evidence type="ECO:0000313" key="3">
    <source>
        <dbReference type="EMBL" id="AIW03467.1"/>
    </source>
</evidence>
<dbReference type="EMBL" id="KM236246">
    <property type="protein sequence ID" value="AIW03467.1"/>
    <property type="molecule type" value="Genomic_DNA"/>
</dbReference>
<comment type="subcellular location">
    <subcellularLocation>
        <location evidence="1">Virion</location>
    </subcellularLocation>
</comment>
<keyword evidence="4" id="KW-1185">Reference proteome</keyword>
<dbReference type="GO" id="GO:0019058">
    <property type="term" value="P:viral life cycle"/>
    <property type="evidence" value="ECO:0007669"/>
    <property type="project" value="UniProtKB-ARBA"/>
</dbReference>
<dbReference type="GeneID" id="24608044"/>
<keyword evidence="2" id="KW-0946">Virion</keyword>
<dbReference type="SUPFAM" id="SSF51126">
    <property type="entry name" value="Pectin lyase-like"/>
    <property type="match status" value="1"/>
</dbReference>
<evidence type="ECO:0000256" key="1">
    <source>
        <dbReference type="ARBA" id="ARBA00004328"/>
    </source>
</evidence>
<dbReference type="GO" id="GO:0051701">
    <property type="term" value="P:biological process involved in interaction with host"/>
    <property type="evidence" value="ECO:0007669"/>
    <property type="project" value="UniProtKB-ARBA"/>
</dbReference>
<dbReference type="GO" id="GO:0044423">
    <property type="term" value="C:virion component"/>
    <property type="evidence" value="ECO:0007669"/>
    <property type="project" value="UniProtKB-KW"/>
</dbReference>
<sequence length="711" mass="77332">MSETYLYRDKMFDDFRDPTAKILDDLKKVTDQTIAIPKLSVNLAAYDPDSTGISDSLGSLTKAIEASNLMSKVTASPVAIELPPGVYRFVKTKDIAIPSLVCRGGTATIVVEDPYAFTLSSNFVLSNVKILSKNTYAKTIGTFKPIFKALNDTDNVTFDNVTFDSQLSTMDGSVRASQCVNLKAVTNLTLNNIVVKGYRHGFTADGLSKNIKGTKLHFENVELPLYVRGSSPAVTDENYAYNIQFSIVSHVNTQAQMNNYYKQAGADTFLMEKCDTVTITDVIATYPVERTAYLSCCRNAVVDTWNLRNALGIKFVGGSNTTTPVETIAKNCKVSNVHAVFDDATMTQQGYVAEFYWAKDWSVKSSSITGNGVGSVLVSTMHYIENGLIEDCYGENLKRGFFEYSYVGDIDNPDPTPDIAAGNYTAGVKGLTIRKNTVKNSNTIGGGDGTGYEVIKLRDTAPPASGTYRYQDVLVEDNKIINSTDDYGMSAAGNYCKGLVNIDAIKGLRVVNNTLIGHKRLDANSNLVTLPIQVGANSKDVVVQHEEVSRGYDMKFVWGTLYLSADSKIVVSSTHRNMAIQDIATITVKHDQTNLKLTKDIATAFRIVGRTHIADATDFGLPVFGYGVTGYTLPSLYGSVDVITDNGDSGGYMITKAGVINLKAGSSTIFVTSTNTNQFALLKDASLPRYVMRYKTGPSTNFIVSYSVNAV</sequence>
<evidence type="ECO:0000313" key="4">
    <source>
        <dbReference type="Proteomes" id="UP000030207"/>
    </source>
</evidence>
<dbReference type="Proteomes" id="UP000030207">
    <property type="component" value="Segment"/>
</dbReference>
<gene>
    <name evidence="3" type="ORF">CPT_Moonbeam69</name>
</gene>
<organism evidence="3 4">
    <name type="scientific">Bacillus phage Moonbeam</name>
    <dbReference type="NCBI Taxonomy" id="1540091"/>
    <lineage>
        <taxon>Viruses</taxon>
        <taxon>Duplodnaviria</taxon>
        <taxon>Heunggongvirae</taxon>
        <taxon>Uroviricota</taxon>
        <taxon>Caudoviricetes</taxon>
        <taxon>Herelleviridae</taxon>
        <taxon>Bastillevirinae</taxon>
        <taxon>Moonbeamvirus</taxon>
        <taxon>Moonbeamvirus moonbeam</taxon>
    </lineage>
</organism>
<evidence type="ECO:0000256" key="2">
    <source>
        <dbReference type="ARBA" id="ARBA00022844"/>
    </source>
</evidence>
<name>A0A0A0RNA4_9CAUD</name>